<evidence type="ECO:0000313" key="3">
    <source>
        <dbReference type="EMBL" id="PRO71269.1"/>
    </source>
</evidence>
<protein>
    <submittedName>
        <fullName evidence="3">Uncharacterized protein</fullName>
    </submittedName>
</protein>
<evidence type="ECO:0000256" key="1">
    <source>
        <dbReference type="SAM" id="Coils"/>
    </source>
</evidence>
<evidence type="ECO:0000313" key="4">
    <source>
        <dbReference type="Proteomes" id="UP000238949"/>
    </source>
</evidence>
<name>A0A2S9V498_9ALTE</name>
<keyword evidence="2" id="KW-0812">Transmembrane</keyword>
<comment type="caution">
    <text evidence="3">The sequence shown here is derived from an EMBL/GenBank/DDBJ whole genome shotgun (WGS) entry which is preliminary data.</text>
</comment>
<gene>
    <name evidence="3" type="ORF">C6Y40_23000</name>
</gene>
<reference evidence="4" key="1">
    <citation type="journal article" date="2020" name="Int. J. Syst. Evol. Microbiol.">
        <title>Alteromonas alba sp. nov., a marine bacterium isolated from the seawater of the West Pacific Ocean.</title>
        <authorList>
            <person name="Sun C."/>
            <person name="Wu Y.-H."/>
            <person name="Xamxidin M."/>
            <person name="Cheng H."/>
            <person name="Xu X.-W."/>
        </authorList>
    </citation>
    <scope>NUCLEOTIDE SEQUENCE [LARGE SCALE GENOMIC DNA]</scope>
    <source>
        <strain evidence="4">190</strain>
    </source>
</reference>
<evidence type="ECO:0000256" key="2">
    <source>
        <dbReference type="SAM" id="Phobius"/>
    </source>
</evidence>
<dbReference type="AlphaFoldDB" id="A0A2S9V498"/>
<feature type="coiled-coil region" evidence="1">
    <location>
        <begin position="67"/>
        <end position="199"/>
    </location>
</feature>
<dbReference type="RefSeq" id="WP_105936723.1">
    <property type="nucleotide sequence ID" value="NZ_PVNP01000211.1"/>
</dbReference>
<keyword evidence="4" id="KW-1185">Reference proteome</keyword>
<accession>A0A2S9V498</accession>
<keyword evidence="1" id="KW-0175">Coiled coil</keyword>
<proteinExistence type="predicted"/>
<dbReference type="Proteomes" id="UP000238949">
    <property type="component" value="Unassembled WGS sequence"/>
</dbReference>
<organism evidence="3 4">
    <name type="scientific">Alteromonas alba</name>
    <dbReference type="NCBI Taxonomy" id="2079529"/>
    <lineage>
        <taxon>Bacteria</taxon>
        <taxon>Pseudomonadati</taxon>
        <taxon>Pseudomonadota</taxon>
        <taxon>Gammaproteobacteria</taxon>
        <taxon>Alteromonadales</taxon>
        <taxon>Alteromonadaceae</taxon>
        <taxon>Alteromonas/Salinimonas group</taxon>
        <taxon>Alteromonas</taxon>
    </lineage>
</organism>
<feature type="transmembrane region" description="Helical" evidence="2">
    <location>
        <begin position="39"/>
        <end position="59"/>
    </location>
</feature>
<keyword evidence="2" id="KW-1133">Transmembrane helix</keyword>
<sequence length="298" mass="34161">MAQEYPSNSALEQRKLLLEVDLLELQKHEQLRRWFQRPVILFAILPSIVAAATLSFQLYTGYYENSARLATLEKKEAEQAKKQLDIKRNELKTIENDVAARQKKITKDQDAINAIRNEMAVQEADLQAELEAIEKIKASLAEAEDSISQKEKDVLEKTKALDEELALIDKQKQVAQAEIALLKKELATITQQFETAKSNLRYASIDAYIEAIAEGDSTPHNESAKALIRYLQNTDAFTFKDIDTYFNKFKSEPLLYINLLHALYRAFEEPHLVNRIMDFAELNLDNTSVWWFLGTAAY</sequence>
<dbReference type="EMBL" id="PVNP01000211">
    <property type="protein sequence ID" value="PRO71269.1"/>
    <property type="molecule type" value="Genomic_DNA"/>
</dbReference>
<keyword evidence="2" id="KW-0472">Membrane</keyword>